<reference evidence="1 2" key="1">
    <citation type="submission" date="2017-09" db="EMBL/GenBank/DDBJ databases">
        <title>The draft genome sequences of Marinobacter guineae M3B.</title>
        <authorList>
            <person name="Cao J."/>
        </authorList>
    </citation>
    <scope>NUCLEOTIDE SEQUENCE [LARGE SCALE GENOMIC DNA]</scope>
    <source>
        <strain evidence="1 2">M3B</strain>
    </source>
</reference>
<organism evidence="1 2">
    <name type="scientific">Marinobacter guineae</name>
    <dbReference type="NCBI Taxonomy" id="432303"/>
    <lineage>
        <taxon>Bacteria</taxon>
        <taxon>Pseudomonadati</taxon>
        <taxon>Pseudomonadota</taxon>
        <taxon>Gammaproteobacteria</taxon>
        <taxon>Pseudomonadales</taxon>
        <taxon>Marinobacteraceae</taxon>
        <taxon>Marinobacter</taxon>
    </lineage>
</organism>
<sequence length="114" mass="12385">MKALILINDPPYGTERLYNGLRMAHALIKKDCEVTVFLMGDAVSGAKTGQKTPDGFYNAERMVKRAALKGNVLLCGTCMDARGISEEEVVKGAQRSTMDELADVTMAADKVLVF</sequence>
<dbReference type="RefSeq" id="WP_099617138.1">
    <property type="nucleotide sequence ID" value="NZ_KZ319339.1"/>
</dbReference>
<dbReference type="PANTHER" id="PTHR34874">
    <property type="entry name" value="PROTEIN YCHN"/>
    <property type="match status" value="1"/>
</dbReference>
<dbReference type="PANTHER" id="PTHR34874:SF1">
    <property type="entry name" value="PROTEIN YCHN"/>
    <property type="match status" value="1"/>
</dbReference>
<dbReference type="SUPFAM" id="SSF75169">
    <property type="entry name" value="DsrEFH-like"/>
    <property type="match status" value="1"/>
</dbReference>
<protein>
    <submittedName>
        <fullName evidence="1">Uncharacterized protein</fullName>
    </submittedName>
</protein>
<dbReference type="Pfam" id="PF02635">
    <property type="entry name" value="DsrE"/>
    <property type="match status" value="1"/>
</dbReference>
<proteinExistence type="predicted"/>
<keyword evidence="2" id="KW-1185">Reference proteome</keyword>
<dbReference type="GO" id="GO:0005829">
    <property type="term" value="C:cytosol"/>
    <property type="evidence" value="ECO:0007669"/>
    <property type="project" value="TreeGrafter"/>
</dbReference>
<dbReference type="EMBL" id="NTFI01000001">
    <property type="protein sequence ID" value="PHQ27067.1"/>
    <property type="molecule type" value="Genomic_DNA"/>
</dbReference>
<evidence type="ECO:0000313" key="2">
    <source>
        <dbReference type="Proteomes" id="UP000229044"/>
    </source>
</evidence>
<dbReference type="AlphaFoldDB" id="A0A2G1VJV6"/>
<comment type="caution">
    <text evidence="1">The sequence shown here is derived from an EMBL/GenBank/DDBJ whole genome shotgun (WGS) entry which is preliminary data.</text>
</comment>
<dbReference type="InterPro" id="IPR003787">
    <property type="entry name" value="Sulphur_relay_DsrE/F-like"/>
</dbReference>
<evidence type="ECO:0000313" key="1">
    <source>
        <dbReference type="EMBL" id="PHQ27067.1"/>
    </source>
</evidence>
<dbReference type="InterPro" id="IPR027396">
    <property type="entry name" value="DsrEFH-like"/>
</dbReference>
<name>A0A2G1VJV6_9GAMM</name>
<dbReference type="Proteomes" id="UP000229044">
    <property type="component" value="Unassembled WGS sequence"/>
</dbReference>
<gene>
    <name evidence="1" type="ORF">CLH62_05650</name>
</gene>
<dbReference type="Gene3D" id="3.40.1260.10">
    <property type="entry name" value="DsrEFH-like"/>
    <property type="match status" value="1"/>
</dbReference>
<accession>A0A2G1VJV6</accession>
<dbReference type="OrthoDB" id="9807918at2"/>